<proteinExistence type="predicted"/>
<dbReference type="EMBL" id="LN515532">
    <property type="protein sequence ID" value="CEA16052.1"/>
    <property type="molecule type" value="Genomic_DNA"/>
</dbReference>
<evidence type="ECO:0000313" key="1">
    <source>
        <dbReference type="EMBL" id="CEA16052.1"/>
    </source>
</evidence>
<dbReference type="STRING" id="1562970.ING2E5B_1302"/>
<evidence type="ECO:0000313" key="2">
    <source>
        <dbReference type="Proteomes" id="UP000032417"/>
    </source>
</evidence>
<keyword evidence="2" id="KW-1185">Reference proteome</keyword>
<dbReference type="HOGENOM" id="CLU_2992805_0_0_10"/>
<sequence>MKTYTTLFLILFCCLINSFEIKRQNSNFKIEGTINVDSGKIYLNFNSDYIPSETNLS</sequence>
<dbReference type="Proteomes" id="UP000032417">
    <property type="component" value="Chromosome 1"/>
</dbReference>
<organism evidence="1 2">
    <name type="scientific">Fermentimonas caenicola</name>
    <dbReference type="NCBI Taxonomy" id="1562970"/>
    <lineage>
        <taxon>Bacteria</taxon>
        <taxon>Pseudomonadati</taxon>
        <taxon>Bacteroidota</taxon>
        <taxon>Bacteroidia</taxon>
        <taxon>Bacteroidales</taxon>
        <taxon>Dysgonomonadaceae</taxon>
        <taxon>Fermentimonas</taxon>
    </lineage>
</organism>
<dbReference type="KEGG" id="pbt:ING2E5B_1302"/>
<reference evidence="1 2" key="1">
    <citation type="submission" date="2014-08" db="EMBL/GenBank/DDBJ databases">
        <authorList>
            <person name="Wibberg D."/>
        </authorList>
    </citation>
    <scope>NUCLEOTIDE SEQUENCE [LARGE SCALE GENOMIC DNA]</scope>
    <source>
        <strain evidence="2">ING2-E5B</strain>
    </source>
</reference>
<name>A0A098C294_9BACT</name>
<protein>
    <submittedName>
        <fullName evidence="1">Putative membrane protein</fullName>
    </submittedName>
</protein>
<gene>
    <name evidence="1" type="ORF">ING2E5B_1302</name>
</gene>
<dbReference type="AlphaFoldDB" id="A0A098C294"/>
<accession>A0A098C294</accession>